<dbReference type="EMBL" id="AP027151">
    <property type="protein sequence ID" value="BDV43058.1"/>
    <property type="molecule type" value="Genomic_DNA"/>
</dbReference>
<organism evidence="7 8">
    <name type="scientific">Geotalea uraniireducens</name>
    <dbReference type="NCBI Taxonomy" id="351604"/>
    <lineage>
        <taxon>Bacteria</taxon>
        <taxon>Pseudomonadati</taxon>
        <taxon>Thermodesulfobacteriota</taxon>
        <taxon>Desulfuromonadia</taxon>
        <taxon>Geobacterales</taxon>
        <taxon>Geobacteraceae</taxon>
        <taxon>Geotalea</taxon>
    </lineage>
</organism>
<dbReference type="RefSeq" id="WP_281999174.1">
    <property type="nucleotide sequence ID" value="NZ_AP027151.1"/>
</dbReference>
<evidence type="ECO:0000256" key="3">
    <source>
        <dbReference type="ARBA" id="ARBA00022989"/>
    </source>
</evidence>
<evidence type="ECO:0000313" key="7">
    <source>
        <dbReference type="EMBL" id="BDV43058.1"/>
    </source>
</evidence>
<comment type="subcellular location">
    <subcellularLocation>
        <location evidence="1">Membrane</location>
        <topology evidence="1">Multi-pass membrane protein</topology>
    </subcellularLocation>
</comment>
<feature type="transmembrane region" description="Helical" evidence="5">
    <location>
        <begin position="337"/>
        <end position="360"/>
    </location>
</feature>
<feature type="transmembrane region" description="Helical" evidence="5">
    <location>
        <begin position="380"/>
        <end position="400"/>
    </location>
</feature>
<name>A0ABM8EKS3_9BACT</name>
<keyword evidence="2 5" id="KW-0812">Transmembrane</keyword>
<dbReference type="Pfam" id="PF04932">
    <property type="entry name" value="Wzy_C"/>
    <property type="match status" value="1"/>
</dbReference>
<accession>A0ABM8EKS3</accession>
<evidence type="ECO:0000256" key="2">
    <source>
        <dbReference type="ARBA" id="ARBA00022692"/>
    </source>
</evidence>
<keyword evidence="4 5" id="KW-0472">Membrane</keyword>
<dbReference type="InterPro" id="IPR051533">
    <property type="entry name" value="WaaL-like"/>
</dbReference>
<sequence length="444" mass="49731">MREILLMILVVLSVPLVFKRPLVGMAIYLGANVIRPEMLFWGGGGGAYVFKVYYGLLLVTTFIRGYMAEIRRIFNREFLLMVWLFVAVMVSMAFAQYPIFRGDYYMYELLKGFGICALLYVIARDYDEVRTLQNVLLWCFAFMGVWGIQQQFLGNERLEGLGGSSWGDSNGVAAAFVMFLPVALAKLFTAETRKEYWRAAGIVAIIVALIVCTKSRAGLLGLIAAVASYGYYSRSVRKIAVTFLLMAVVAMPFATKAYMDRMKTMEGEGSLDASARSRLVLWQAGLMVFADNPFFGTGFLTYPEAKMKYESRFMDLDEDFRKWVFRSEAKKVTHNTYIQMMSDCGLFGAIPFVLLISGGISTGIRARRLFYRYPERTAQLKWLCGIAAGITGFAVCIITIDAVLELFLYIQLVFAGILLRLLSKEDIAVSPPDPMPANIGGDDA</sequence>
<dbReference type="Proteomes" id="UP001317705">
    <property type="component" value="Chromosome"/>
</dbReference>
<protein>
    <recommendedName>
        <fullName evidence="6">O-antigen ligase-related domain-containing protein</fullName>
    </recommendedName>
</protein>
<feature type="transmembrane region" description="Helical" evidence="5">
    <location>
        <begin position="43"/>
        <end position="66"/>
    </location>
</feature>
<feature type="transmembrane region" description="Helical" evidence="5">
    <location>
        <begin position="78"/>
        <end position="99"/>
    </location>
</feature>
<feature type="domain" description="O-antigen ligase-related" evidence="6">
    <location>
        <begin position="203"/>
        <end position="352"/>
    </location>
</feature>
<evidence type="ECO:0000256" key="1">
    <source>
        <dbReference type="ARBA" id="ARBA00004141"/>
    </source>
</evidence>
<feature type="transmembrane region" description="Helical" evidence="5">
    <location>
        <begin position="279"/>
        <end position="302"/>
    </location>
</feature>
<evidence type="ECO:0000313" key="8">
    <source>
        <dbReference type="Proteomes" id="UP001317705"/>
    </source>
</evidence>
<dbReference type="PANTHER" id="PTHR37422">
    <property type="entry name" value="TEICHURONIC ACID BIOSYNTHESIS PROTEIN TUAE"/>
    <property type="match status" value="1"/>
</dbReference>
<evidence type="ECO:0000259" key="6">
    <source>
        <dbReference type="Pfam" id="PF04932"/>
    </source>
</evidence>
<dbReference type="InterPro" id="IPR007016">
    <property type="entry name" value="O-antigen_ligase-rel_domated"/>
</dbReference>
<reference evidence="7 8" key="1">
    <citation type="submission" date="2022-12" db="EMBL/GenBank/DDBJ databases">
        <title>Polyphasic characterization of Geotalea uranireducens NIT-SL11 newly isolated from a complex of sewage sludge and microbially reduced graphene oxide.</title>
        <authorList>
            <person name="Xie L."/>
            <person name="Yoshida N."/>
            <person name="Meng L."/>
        </authorList>
    </citation>
    <scope>NUCLEOTIDE SEQUENCE [LARGE SCALE GENOMIC DNA]</scope>
    <source>
        <strain evidence="7 8">NIT-SL11</strain>
    </source>
</reference>
<proteinExistence type="predicted"/>
<feature type="transmembrane region" description="Helical" evidence="5">
    <location>
        <begin position="172"/>
        <end position="189"/>
    </location>
</feature>
<feature type="transmembrane region" description="Helical" evidence="5">
    <location>
        <begin position="239"/>
        <end position="258"/>
    </location>
</feature>
<keyword evidence="3 5" id="KW-1133">Transmembrane helix</keyword>
<keyword evidence="8" id="KW-1185">Reference proteome</keyword>
<feature type="transmembrane region" description="Helical" evidence="5">
    <location>
        <begin position="135"/>
        <end position="152"/>
    </location>
</feature>
<gene>
    <name evidence="7" type="ORF">GURASL_19810</name>
</gene>
<dbReference type="PANTHER" id="PTHR37422:SF13">
    <property type="entry name" value="LIPOPOLYSACCHARIDE BIOSYNTHESIS PROTEIN PA4999-RELATED"/>
    <property type="match status" value="1"/>
</dbReference>
<feature type="transmembrane region" description="Helical" evidence="5">
    <location>
        <begin position="201"/>
        <end position="227"/>
    </location>
</feature>
<evidence type="ECO:0000256" key="5">
    <source>
        <dbReference type="SAM" id="Phobius"/>
    </source>
</evidence>
<evidence type="ECO:0000256" key="4">
    <source>
        <dbReference type="ARBA" id="ARBA00023136"/>
    </source>
</evidence>
<feature type="transmembrane region" description="Helical" evidence="5">
    <location>
        <begin position="105"/>
        <end position="123"/>
    </location>
</feature>